<dbReference type="EC" id="2.1.1.-" evidence="1"/>
<accession>A0ABD5XUI2</accession>
<dbReference type="Pfam" id="PF13578">
    <property type="entry name" value="Methyltransf_24"/>
    <property type="match status" value="1"/>
</dbReference>
<dbReference type="EMBL" id="JBHTAS010000001">
    <property type="protein sequence ID" value="MFC7138728.1"/>
    <property type="molecule type" value="Genomic_DNA"/>
</dbReference>
<dbReference type="GO" id="GO:0008168">
    <property type="term" value="F:methyltransferase activity"/>
    <property type="evidence" value="ECO:0007669"/>
    <property type="project" value="UniProtKB-KW"/>
</dbReference>
<keyword evidence="2" id="KW-1185">Reference proteome</keyword>
<evidence type="ECO:0000313" key="2">
    <source>
        <dbReference type="Proteomes" id="UP001596432"/>
    </source>
</evidence>
<protein>
    <submittedName>
        <fullName evidence="1">Class I SAM-dependent methyltransferase</fullName>
        <ecNumber evidence="1">2.1.1.-</ecNumber>
    </submittedName>
</protein>
<dbReference type="GeneID" id="78818970"/>
<keyword evidence="1" id="KW-0808">Transferase</keyword>
<dbReference type="GO" id="GO:0032259">
    <property type="term" value="P:methylation"/>
    <property type="evidence" value="ECO:0007669"/>
    <property type="project" value="UniProtKB-KW"/>
</dbReference>
<name>A0ABD5XUI2_9EURY</name>
<sequence length="258" mass="29334">MGGSNLFHRSLRRSGALDLIHAGIDRFNEATGSERYEPPTDLPEFRAVQRRARRYTDTSDHLERLFVEALQADPETVVELGVRGGESTFVFERVARLADADLVSVDVDPTTYDGDYDRWRFVQSDDVAFAERFADWSAEHGVDPAIDVLFVDTSHEYEHTVAEIEAWFPHLAEDAVVLFHDTNMRRVYRRADGTVGLSRRADRGVIRALETYFSCAFDETESFVTVRDGFVFEQRPYCSGLAVLRKLPGDVAENYPDL</sequence>
<dbReference type="SUPFAM" id="SSF53335">
    <property type="entry name" value="S-adenosyl-L-methionine-dependent methyltransferases"/>
    <property type="match status" value="1"/>
</dbReference>
<comment type="caution">
    <text evidence="1">The sequence shown here is derived from an EMBL/GenBank/DDBJ whole genome shotgun (WGS) entry which is preliminary data.</text>
</comment>
<evidence type="ECO:0000313" key="1">
    <source>
        <dbReference type="EMBL" id="MFC7138728.1"/>
    </source>
</evidence>
<dbReference type="RefSeq" id="WP_274324342.1">
    <property type="nucleotide sequence ID" value="NZ_CP118158.1"/>
</dbReference>
<dbReference type="Gene3D" id="3.40.50.150">
    <property type="entry name" value="Vaccinia Virus protein VP39"/>
    <property type="match status" value="1"/>
</dbReference>
<proteinExistence type="predicted"/>
<reference evidence="1 2" key="1">
    <citation type="journal article" date="2019" name="Int. J. Syst. Evol. Microbiol.">
        <title>The Global Catalogue of Microorganisms (GCM) 10K type strain sequencing project: providing services to taxonomists for standard genome sequencing and annotation.</title>
        <authorList>
            <consortium name="The Broad Institute Genomics Platform"/>
            <consortium name="The Broad Institute Genome Sequencing Center for Infectious Disease"/>
            <person name="Wu L."/>
            <person name="Ma J."/>
        </authorList>
    </citation>
    <scope>NUCLEOTIDE SEQUENCE [LARGE SCALE GENOMIC DNA]</scope>
    <source>
        <strain evidence="1 2">XZYJT29</strain>
    </source>
</reference>
<dbReference type="Proteomes" id="UP001596432">
    <property type="component" value="Unassembled WGS sequence"/>
</dbReference>
<gene>
    <name evidence="1" type="ORF">ACFQMA_02615</name>
</gene>
<dbReference type="InterPro" id="IPR029063">
    <property type="entry name" value="SAM-dependent_MTases_sf"/>
</dbReference>
<keyword evidence="1" id="KW-0489">Methyltransferase</keyword>
<dbReference type="AlphaFoldDB" id="A0ABD5XUI2"/>
<organism evidence="1 2">
    <name type="scientific">Halosimplex aquaticum</name>
    <dbReference type="NCBI Taxonomy" id="3026162"/>
    <lineage>
        <taxon>Archaea</taxon>
        <taxon>Methanobacteriati</taxon>
        <taxon>Methanobacteriota</taxon>
        <taxon>Stenosarchaea group</taxon>
        <taxon>Halobacteria</taxon>
        <taxon>Halobacteriales</taxon>
        <taxon>Haloarculaceae</taxon>
        <taxon>Halosimplex</taxon>
    </lineage>
</organism>